<proteinExistence type="predicted"/>
<dbReference type="Proteomes" id="UP000590749">
    <property type="component" value="Unassembled WGS sequence"/>
</dbReference>
<dbReference type="RefSeq" id="WP_183225015.1">
    <property type="nucleotide sequence ID" value="NZ_BMPW01000020.1"/>
</dbReference>
<sequence>MIAAVIVAFLVGALVGRLVTRRRAYLVCQRQALVDNAFRPAISDGFNPVPPRQRRRSPDSQPLWQQFSDRVRPVFHDDRR</sequence>
<reference evidence="2 3" key="1">
    <citation type="submission" date="2020-08" db="EMBL/GenBank/DDBJ databases">
        <title>Genomic Encyclopedia of Type Strains, Phase III (KMG-III): the genomes of soil and plant-associated and newly described type strains.</title>
        <authorList>
            <person name="Whitman W."/>
        </authorList>
    </citation>
    <scope>NUCLEOTIDE SEQUENCE [LARGE SCALE GENOMIC DNA]</scope>
    <source>
        <strain evidence="2 3">CECT 3287</strain>
    </source>
</reference>
<organism evidence="2 3">
    <name type="scientific">Actinoplanes campanulatus</name>
    <dbReference type="NCBI Taxonomy" id="113559"/>
    <lineage>
        <taxon>Bacteria</taxon>
        <taxon>Bacillati</taxon>
        <taxon>Actinomycetota</taxon>
        <taxon>Actinomycetes</taxon>
        <taxon>Micromonosporales</taxon>
        <taxon>Micromonosporaceae</taxon>
        <taxon>Actinoplanes</taxon>
    </lineage>
</organism>
<evidence type="ECO:0000256" key="1">
    <source>
        <dbReference type="SAM" id="MobiDB-lite"/>
    </source>
</evidence>
<dbReference type="AlphaFoldDB" id="A0A7W5AML9"/>
<protein>
    <submittedName>
        <fullName evidence="2">Uncharacterized protein</fullName>
    </submittedName>
</protein>
<accession>A0A7W5AML9</accession>
<keyword evidence="3" id="KW-1185">Reference proteome</keyword>
<evidence type="ECO:0000313" key="2">
    <source>
        <dbReference type="EMBL" id="MBB3098925.1"/>
    </source>
</evidence>
<feature type="region of interest" description="Disordered" evidence="1">
    <location>
        <begin position="43"/>
        <end position="62"/>
    </location>
</feature>
<evidence type="ECO:0000313" key="3">
    <source>
        <dbReference type="Proteomes" id="UP000590749"/>
    </source>
</evidence>
<gene>
    <name evidence="2" type="ORF">FHR83_006631</name>
</gene>
<name>A0A7W5AML9_9ACTN</name>
<dbReference type="EMBL" id="JACHXF010000017">
    <property type="protein sequence ID" value="MBB3098925.1"/>
    <property type="molecule type" value="Genomic_DNA"/>
</dbReference>
<comment type="caution">
    <text evidence="2">The sequence shown here is derived from an EMBL/GenBank/DDBJ whole genome shotgun (WGS) entry which is preliminary data.</text>
</comment>